<sequence>MLLLSQAKNHALYELCRYSSECAVPLTCKYYRKNVSANLMSAIPLNATQLFPAAFKPSLALEPDWDNDARGEDLEPVGGRLYLLDWSFVCCNIITLRTHTWLIRYALLCHLDAINTIRVERWVMVKVIVYAGSQPYVLVYLMDEPYS</sequence>
<comment type="caution">
    <text evidence="1">The sequence shown here is derived from an EMBL/GenBank/DDBJ whole genome shotgun (WGS) entry which is preliminary data.</text>
</comment>
<organism evidence="1 2">
    <name type="scientific">Brassica cretica</name>
    <name type="common">Mustard</name>
    <dbReference type="NCBI Taxonomy" id="69181"/>
    <lineage>
        <taxon>Eukaryota</taxon>
        <taxon>Viridiplantae</taxon>
        <taxon>Streptophyta</taxon>
        <taxon>Embryophyta</taxon>
        <taxon>Tracheophyta</taxon>
        <taxon>Spermatophyta</taxon>
        <taxon>Magnoliopsida</taxon>
        <taxon>eudicotyledons</taxon>
        <taxon>Gunneridae</taxon>
        <taxon>Pentapetalae</taxon>
        <taxon>rosids</taxon>
        <taxon>malvids</taxon>
        <taxon>Brassicales</taxon>
        <taxon>Brassicaceae</taxon>
        <taxon>Brassiceae</taxon>
        <taxon>Brassica</taxon>
    </lineage>
</organism>
<name>A0A8S9N2G1_BRACR</name>
<dbReference type="AlphaFoldDB" id="A0A8S9N2G1"/>
<dbReference type="Proteomes" id="UP000712600">
    <property type="component" value="Unassembled WGS sequence"/>
</dbReference>
<evidence type="ECO:0000313" key="1">
    <source>
        <dbReference type="EMBL" id="KAF3487998.1"/>
    </source>
</evidence>
<accession>A0A8S9N2G1</accession>
<dbReference type="EMBL" id="QGKX02002183">
    <property type="protein sequence ID" value="KAF3487998.1"/>
    <property type="molecule type" value="Genomic_DNA"/>
</dbReference>
<gene>
    <name evidence="1" type="ORF">F2Q69_00052207</name>
</gene>
<evidence type="ECO:0000313" key="2">
    <source>
        <dbReference type="Proteomes" id="UP000712600"/>
    </source>
</evidence>
<protein>
    <submittedName>
        <fullName evidence="1">Uncharacterized protein</fullName>
    </submittedName>
</protein>
<reference evidence="1" key="1">
    <citation type="submission" date="2019-12" db="EMBL/GenBank/DDBJ databases">
        <title>Genome sequencing and annotation of Brassica cretica.</title>
        <authorList>
            <person name="Studholme D.J."/>
            <person name="Sarris P."/>
        </authorList>
    </citation>
    <scope>NUCLEOTIDE SEQUENCE</scope>
    <source>
        <strain evidence="1">PFS-109/04</strain>
        <tissue evidence="1">Leaf</tissue>
    </source>
</reference>
<proteinExistence type="predicted"/>